<reference evidence="2" key="2">
    <citation type="submission" date="2015-01" db="EMBL/GenBank/DDBJ databases">
        <title>Evolutionary Origins and Diversification of the Mycorrhizal Mutualists.</title>
        <authorList>
            <consortium name="DOE Joint Genome Institute"/>
            <consortium name="Mycorrhizal Genomics Consortium"/>
            <person name="Kohler A."/>
            <person name="Kuo A."/>
            <person name="Nagy L.G."/>
            <person name="Floudas D."/>
            <person name="Copeland A."/>
            <person name="Barry K.W."/>
            <person name="Cichocki N."/>
            <person name="Veneault-Fourrey C."/>
            <person name="LaButti K."/>
            <person name="Lindquist E.A."/>
            <person name="Lipzen A."/>
            <person name="Lundell T."/>
            <person name="Morin E."/>
            <person name="Murat C."/>
            <person name="Riley R."/>
            <person name="Ohm R."/>
            <person name="Sun H."/>
            <person name="Tunlid A."/>
            <person name="Henrissat B."/>
            <person name="Grigoriev I.V."/>
            <person name="Hibbett D.S."/>
            <person name="Martin F."/>
        </authorList>
    </citation>
    <scope>NUCLEOTIDE SEQUENCE [LARGE SCALE GENOMIC DNA]</scope>
    <source>
        <strain evidence="2">UH-Slu-Lm8-n1</strain>
    </source>
</reference>
<dbReference type="EMBL" id="KN835320">
    <property type="protein sequence ID" value="KIK39981.1"/>
    <property type="molecule type" value="Genomic_DNA"/>
</dbReference>
<reference evidence="1 2" key="1">
    <citation type="submission" date="2014-04" db="EMBL/GenBank/DDBJ databases">
        <authorList>
            <consortium name="DOE Joint Genome Institute"/>
            <person name="Kuo A."/>
            <person name="Ruytinx J."/>
            <person name="Rineau F."/>
            <person name="Colpaert J."/>
            <person name="Kohler A."/>
            <person name="Nagy L.G."/>
            <person name="Floudas D."/>
            <person name="Copeland A."/>
            <person name="Barry K.W."/>
            <person name="Cichocki N."/>
            <person name="Veneault-Fourrey C."/>
            <person name="LaButti K."/>
            <person name="Lindquist E.A."/>
            <person name="Lipzen A."/>
            <person name="Lundell T."/>
            <person name="Morin E."/>
            <person name="Murat C."/>
            <person name="Sun H."/>
            <person name="Tunlid A."/>
            <person name="Henrissat B."/>
            <person name="Grigoriev I.V."/>
            <person name="Hibbett D.S."/>
            <person name="Martin F."/>
            <person name="Nordberg H.P."/>
            <person name="Cantor M.N."/>
            <person name="Hua S.X."/>
        </authorList>
    </citation>
    <scope>NUCLEOTIDE SEQUENCE [LARGE SCALE GENOMIC DNA]</scope>
    <source>
        <strain evidence="1 2">UH-Slu-Lm8-n1</strain>
    </source>
</reference>
<dbReference type="Proteomes" id="UP000054485">
    <property type="component" value="Unassembled WGS sequence"/>
</dbReference>
<sequence>MERFVIQSTLLNPSYDRVFELNHAALHGAQLYHQAISQSCSPSFSRATKAASAVSVHFKRKTLFEASLMRKWEMHCPAYSTPPHDVPSRGTNKRLHGKHIVRGYLPLLTAYAPLQTEPMKAVVAKYFSWVLSSHGRESKSRCCTILGTKPCTCWKQLAPPRSCRCTKGAWSTRRSRRIQRTGPRWLPSDRKPSHIPYLVFWRPPPRHLWQGDTKRARAILTGDH</sequence>
<evidence type="ECO:0000313" key="1">
    <source>
        <dbReference type="EMBL" id="KIK39981.1"/>
    </source>
</evidence>
<keyword evidence="2" id="KW-1185">Reference proteome</keyword>
<gene>
    <name evidence="1" type="ORF">CY34DRAFT_290459</name>
</gene>
<protein>
    <submittedName>
        <fullName evidence="1">Uncharacterized protein</fullName>
    </submittedName>
</protein>
<accession>A0A0D0AE63</accession>
<dbReference type="HOGENOM" id="CLU_1235753_0_0_1"/>
<dbReference type="InParanoid" id="A0A0D0AE63"/>
<dbReference type="AlphaFoldDB" id="A0A0D0AE63"/>
<organism evidence="1 2">
    <name type="scientific">Suillus luteus UH-Slu-Lm8-n1</name>
    <dbReference type="NCBI Taxonomy" id="930992"/>
    <lineage>
        <taxon>Eukaryota</taxon>
        <taxon>Fungi</taxon>
        <taxon>Dikarya</taxon>
        <taxon>Basidiomycota</taxon>
        <taxon>Agaricomycotina</taxon>
        <taxon>Agaricomycetes</taxon>
        <taxon>Agaricomycetidae</taxon>
        <taxon>Boletales</taxon>
        <taxon>Suillineae</taxon>
        <taxon>Suillaceae</taxon>
        <taxon>Suillus</taxon>
    </lineage>
</organism>
<name>A0A0D0AE63_9AGAM</name>
<evidence type="ECO:0000313" key="2">
    <source>
        <dbReference type="Proteomes" id="UP000054485"/>
    </source>
</evidence>
<proteinExistence type="predicted"/>